<sequence>MSELEDKRIDMMEKVHLFDNKLGYRYGQFLWYSFWLPSLLVMVTDETVGHARDFLVQISLLSSLTLLFYSYHQNNGSPASTPAIHALYGELLARWMLAAYHGFNNITVGGNPVAVMNCIQLIAMGIFTLFKVPSSIYTTCNHKTYQRLVQRLKDNDDVY</sequence>
<name>A0A6C0LWL1_9ZZZZ</name>
<protein>
    <submittedName>
        <fullName evidence="2">Uncharacterized protein</fullName>
    </submittedName>
</protein>
<organism evidence="2">
    <name type="scientific">viral metagenome</name>
    <dbReference type="NCBI Taxonomy" id="1070528"/>
    <lineage>
        <taxon>unclassified sequences</taxon>
        <taxon>metagenomes</taxon>
        <taxon>organismal metagenomes</taxon>
    </lineage>
</organism>
<keyword evidence="1" id="KW-0812">Transmembrane</keyword>
<keyword evidence="1" id="KW-0472">Membrane</keyword>
<dbReference type="EMBL" id="MN740585">
    <property type="protein sequence ID" value="QHU35246.1"/>
    <property type="molecule type" value="Genomic_DNA"/>
</dbReference>
<reference evidence="2" key="1">
    <citation type="journal article" date="2020" name="Nature">
        <title>Giant virus diversity and host interactions through global metagenomics.</title>
        <authorList>
            <person name="Schulz F."/>
            <person name="Roux S."/>
            <person name="Paez-Espino D."/>
            <person name="Jungbluth S."/>
            <person name="Walsh D.A."/>
            <person name="Denef V.J."/>
            <person name="McMahon K.D."/>
            <person name="Konstantinidis K.T."/>
            <person name="Eloe-Fadrosh E.A."/>
            <person name="Kyrpides N.C."/>
            <person name="Woyke T."/>
        </authorList>
    </citation>
    <scope>NUCLEOTIDE SEQUENCE</scope>
    <source>
        <strain evidence="2">GVMAG-S-1017745-26</strain>
    </source>
</reference>
<keyword evidence="1" id="KW-1133">Transmembrane helix</keyword>
<feature type="transmembrane region" description="Helical" evidence="1">
    <location>
        <begin position="109"/>
        <end position="130"/>
    </location>
</feature>
<proteinExistence type="predicted"/>
<accession>A0A6C0LWL1</accession>
<evidence type="ECO:0000313" key="2">
    <source>
        <dbReference type="EMBL" id="QHU35246.1"/>
    </source>
</evidence>
<dbReference type="AlphaFoldDB" id="A0A6C0LWL1"/>
<evidence type="ECO:0000256" key="1">
    <source>
        <dbReference type="SAM" id="Phobius"/>
    </source>
</evidence>
<feature type="transmembrane region" description="Helical" evidence="1">
    <location>
        <begin position="54"/>
        <end position="71"/>
    </location>
</feature>
<feature type="transmembrane region" description="Helical" evidence="1">
    <location>
        <begin position="22"/>
        <end position="42"/>
    </location>
</feature>